<gene>
    <name evidence="1" type="ORF">N47_D30990</name>
</gene>
<protein>
    <submittedName>
        <fullName evidence="1">Uncharacterized protein</fullName>
    </submittedName>
</protein>
<dbReference type="AlphaFoldDB" id="E1YI21"/>
<sequence length="77" mass="8790">MHFEIVTPIIRTETIASGSSIRILPLLRKQYGAGNWKKLKGTATVRLSDGTLRFAELHWFEAHGIGKKKIRIKKFLD</sequence>
<name>E1YI21_9BACT</name>
<proteinExistence type="predicted"/>
<reference evidence="1" key="1">
    <citation type="journal article" date="2011" name="Environ. Microbiol.">
        <title>Genomic insights into the metabolic potential of the polycyclic aromatic hydrocarbon degrading sulfate-reducing Deltaproteobacterium N47.</title>
        <authorList>
            <person name="Bergmann F."/>
            <person name="Selesi D."/>
            <person name="Weinmaier T."/>
            <person name="Tischler P."/>
            <person name="Rattei T."/>
            <person name="Meckenstock R.U."/>
        </authorList>
    </citation>
    <scope>NUCLEOTIDE SEQUENCE</scope>
</reference>
<evidence type="ECO:0000313" key="1">
    <source>
        <dbReference type="EMBL" id="CBX30290.1"/>
    </source>
</evidence>
<organism evidence="1">
    <name type="scientific">uncultured Desulfobacterium sp</name>
    <dbReference type="NCBI Taxonomy" id="201089"/>
    <lineage>
        <taxon>Bacteria</taxon>
        <taxon>Pseudomonadati</taxon>
        <taxon>Thermodesulfobacteriota</taxon>
        <taxon>Desulfobacteria</taxon>
        <taxon>Desulfobacterales</taxon>
        <taxon>Desulfobacteriaceae</taxon>
        <taxon>Desulfobacterium</taxon>
        <taxon>environmental samples</taxon>
    </lineage>
</organism>
<accession>E1YI21</accession>
<dbReference type="EMBL" id="FR695874">
    <property type="protein sequence ID" value="CBX30290.1"/>
    <property type="molecule type" value="Genomic_DNA"/>
</dbReference>